<feature type="transmembrane region" description="Helical" evidence="7">
    <location>
        <begin position="127"/>
        <end position="147"/>
    </location>
</feature>
<evidence type="ECO:0000256" key="4">
    <source>
        <dbReference type="ARBA" id="ARBA00022692"/>
    </source>
</evidence>
<dbReference type="InterPro" id="IPR035906">
    <property type="entry name" value="MetI-like_sf"/>
</dbReference>
<feature type="domain" description="ABC transmembrane type-1" evidence="8">
    <location>
        <begin position="88"/>
        <end position="277"/>
    </location>
</feature>
<dbReference type="CDD" id="cd06261">
    <property type="entry name" value="TM_PBP2"/>
    <property type="match status" value="1"/>
</dbReference>
<dbReference type="SUPFAM" id="SSF161098">
    <property type="entry name" value="MetI-like"/>
    <property type="match status" value="1"/>
</dbReference>
<keyword evidence="5 7" id="KW-1133">Transmembrane helix</keyword>
<evidence type="ECO:0000256" key="3">
    <source>
        <dbReference type="ARBA" id="ARBA00022475"/>
    </source>
</evidence>
<evidence type="ECO:0000259" key="8">
    <source>
        <dbReference type="PROSITE" id="PS50928"/>
    </source>
</evidence>
<dbReference type="Proteomes" id="UP000558997">
    <property type="component" value="Unassembled WGS sequence"/>
</dbReference>
<evidence type="ECO:0000256" key="2">
    <source>
        <dbReference type="ARBA" id="ARBA00022448"/>
    </source>
</evidence>
<feature type="transmembrane region" description="Helical" evidence="7">
    <location>
        <begin position="26"/>
        <end position="48"/>
    </location>
</feature>
<dbReference type="InterPro" id="IPR050366">
    <property type="entry name" value="BP-dependent_transpt_permease"/>
</dbReference>
<gene>
    <name evidence="9" type="ORF">HDA44_003311</name>
</gene>
<name>A0A841DTC6_9ACTN</name>
<dbReference type="PANTHER" id="PTHR43386">
    <property type="entry name" value="OLIGOPEPTIDE TRANSPORT SYSTEM PERMEASE PROTEIN APPC"/>
    <property type="match status" value="1"/>
</dbReference>
<evidence type="ECO:0000313" key="10">
    <source>
        <dbReference type="Proteomes" id="UP000558997"/>
    </source>
</evidence>
<dbReference type="GO" id="GO:0005886">
    <property type="term" value="C:plasma membrane"/>
    <property type="evidence" value="ECO:0007669"/>
    <property type="project" value="UniProtKB-SubCell"/>
</dbReference>
<reference evidence="9 10" key="1">
    <citation type="submission" date="2020-08" db="EMBL/GenBank/DDBJ databases">
        <title>Sequencing the genomes of 1000 actinobacteria strains.</title>
        <authorList>
            <person name="Klenk H.-P."/>
        </authorList>
    </citation>
    <scope>NUCLEOTIDE SEQUENCE [LARGE SCALE GENOMIC DNA]</scope>
    <source>
        <strain evidence="9 10">DSM 17294</strain>
    </source>
</reference>
<keyword evidence="3" id="KW-1003">Cell membrane</keyword>
<dbReference type="RefSeq" id="WP_184835337.1">
    <property type="nucleotide sequence ID" value="NZ_BAAAVN010000006.1"/>
</dbReference>
<feature type="transmembrane region" description="Helical" evidence="7">
    <location>
        <begin position="153"/>
        <end position="170"/>
    </location>
</feature>
<dbReference type="AlphaFoldDB" id="A0A841DTC6"/>
<keyword evidence="10" id="KW-1185">Reference proteome</keyword>
<feature type="transmembrane region" description="Helical" evidence="7">
    <location>
        <begin position="255"/>
        <end position="276"/>
    </location>
</feature>
<accession>A0A841DTC6</accession>
<evidence type="ECO:0000256" key="1">
    <source>
        <dbReference type="ARBA" id="ARBA00004651"/>
    </source>
</evidence>
<keyword evidence="4 7" id="KW-0812">Transmembrane</keyword>
<dbReference type="InterPro" id="IPR000515">
    <property type="entry name" value="MetI-like"/>
</dbReference>
<feature type="transmembrane region" description="Helical" evidence="7">
    <location>
        <begin position="92"/>
        <end position="115"/>
    </location>
</feature>
<comment type="subcellular location">
    <subcellularLocation>
        <location evidence="1 7">Cell membrane</location>
        <topology evidence="1 7">Multi-pass membrane protein</topology>
    </subcellularLocation>
</comment>
<evidence type="ECO:0000256" key="5">
    <source>
        <dbReference type="ARBA" id="ARBA00022989"/>
    </source>
</evidence>
<dbReference type="Gene3D" id="1.10.3720.10">
    <property type="entry name" value="MetI-like"/>
    <property type="match status" value="1"/>
</dbReference>
<evidence type="ECO:0000256" key="7">
    <source>
        <dbReference type="RuleBase" id="RU363032"/>
    </source>
</evidence>
<sequence length="287" mass="30770">MIILTNRVPAEALTKRRVRPRWRTNLSLSTGIGLLVFIGLLGVFAPLVTRHDPLAQDAANPLAGPSAAHWLGTDQLGRDVWARLIYSIRIDIPVGLLAVVAPFVIGVLLGLFAGYFGTLVDTVVMRIAEIVLAFPFMVLVITLVFVLGSGTTSVLVSFTILGWVAYMMIVRGEVLREKHAEYVLAARSLGYSRRRILLRHLLPNVLTQAVVYAMSSVVGTIIAIVGLGFLGLGIAPPTPEWGSMIADGTPFLTSHWIIATAPGIAVIIVGFALSLCGDGLADILRGE</sequence>
<evidence type="ECO:0000256" key="6">
    <source>
        <dbReference type="ARBA" id="ARBA00023136"/>
    </source>
</evidence>
<comment type="caution">
    <text evidence="9">The sequence shown here is derived from an EMBL/GenBank/DDBJ whole genome shotgun (WGS) entry which is preliminary data.</text>
</comment>
<evidence type="ECO:0000313" key="9">
    <source>
        <dbReference type="EMBL" id="MBB5979970.1"/>
    </source>
</evidence>
<dbReference type="PROSITE" id="PS50928">
    <property type="entry name" value="ABC_TM1"/>
    <property type="match status" value="1"/>
</dbReference>
<feature type="transmembrane region" description="Helical" evidence="7">
    <location>
        <begin position="209"/>
        <end position="235"/>
    </location>
</feature>
<dbReference type="Pfam" id="PF00528">
    <property type="entry name" value="BPD_transp_1"/>
    <property type="match status" value="1"/>
</dbReference>
<dbReference type="PANTHER" id="PTHR43386:SF1">
    <property type="entry name" value="D,D-DIPEPTIDE TRANSPORT SYSTEM PERMEASE PROTEIN DDPC-RELATED"/>
    <property type="match status" value="1"/>
</dbReference>
<organism evidence="9 10">
    <name type="scientific">Kribbella solani</name>
    <dbReference type="NCBI Taxonomy" id="236067"/>
    <lineage>
        <taxon>Bacteria</taxon>
        <taxon>Bacillati</taxon>
        <taxon>Actinomycetota</taxon>
        <taxon>Actinomycetes</taxon>
        <taxon>Propionibacteriales</taxon>
        <taxon>Kribbellaceae</taxon>
        <taxon>Kribbella</taxon>
    </lineage>
</organism>
<proteinExistence type="inferred from homology"/>
<protein>
    <submittedName>
        <fullName evidence="9">Peptide/nickel transport system permease protein</fullName>
    </submittedName>
</protein>
<dbReference type="GO" id="GO:0055085">
    <property type="term" value="P:transmembrane transport"/>
    <property type="evidence" value="ECO:0007669"/>
    <property type="project" value="InterPro"/>
</dbReference>
<dbReference type="EMBL" id="JACHNF010000001">
    <property type="protein sequence ID" value="MBB5979970.1"/>
    <property type="molecule type" value="Genomic_DNA"/>
</dbReference>
<comment type="similarity">
    <text evidence="7">Belongs to the binding-protein-dependent transport system permease family.</text>
</comment>
<keyword evidence="6 7" id="KW-0472">Membrane</keyword>
<keyword evidence="2 7" id="KW-0813">Transport</keyword>